<organism evidence="2 3">
    <name type="scientific">Rhodopirellula bahusiensis</name>
    <dbReference type="NCBI Taxonomy" id="2014065"/>
    <lineage>
        <taxon>Bacteria</taxon>
        <taxon>Pseudomonadati</taxon>
        <taxon>Planctomycetota</taxon>
        <taxon>Planctomycetia</taxon>
        <taxon>Pirellulales</taxon>
        <taxon>Pirellulaceae</taxon>
        <taxon>Rhodopirellula</taxon>
    </lineage>
</organism>
<dbReference type="Proteomes" id="UP000225740">
    <property type="component" value="Unassembled WGS sequence"/>
</dbReference>
<feature type="region of interest" description="Disordered" evidence="1">
    <location>
        <begin position="1"/>
        <end position="21"/>
    </location>
</feature>
<evidence type="ECO:0000256" key="1">
    <source>
        <dbReference type="SAM" id="MobiDB-lite"/>
    </source>
</evidence>
<name>A0A2G1W0E6_9BACT</name>
<keyword evidence="3" id="KW-1185">Reference proteome</keyword>
<protein>
    <submittedName>
        <fullName evidence="2">Uncharacterized protein</fullName>
    </submittedName>
</protein>
<dbReference type="AlphaFoldDB" id="A0A2G1W0E6"/>
<evidence type="ECO:0000313" key="2">
    <source>
        <dbReference type="EMBL" id="PHQ32451.1"/>
    </source>
</evidence>
<accession>A0A2G1W0E6</accession>
<evidence type="ECO:0000313" key="3">
    <source>
        <dbReference type="Proteomes" id="UP000225740"/>
    </source>
</evidence>
<proteinExistence type="predicted"/>
<feature type="compositionally biased region" description="Polar residues" evidence="1">
    <location>
        <begin position="12"/>
        <end position="21"/>
    </location>
</feature>
<comment type="caution">
    <text evidence="2">The sequence shown here is derived from an EMBL/GenBank/DDBJ whole genome shotgun (WGS) entry which is preliminary data.</text>
</comment>
<feature type="compositionally biased region" description="Basic and acidic residues" evidence="1">
    <location>
        <begin position="1"/>
        <end position="10"/>
    </location>
</feature>
<reference evidence="2 3" key="1">
    <citation type="submission" date="2017-06" db="EMBL/GenBank/DDBJ databases">
        <title>Description of Rhodopirellula bahusiensis sp. nov.</title>
        <authorList>
            <person name="Kizina J."/>
            <person name="Harder J."/>
        </authorList>
    </citation>
    <scope>NUCLEOTIDE SEQUENCE [LARGE SCALE GENOMIC DNA]</scope>
    <source>
        <strain evidence="2 3">SWK21</strain>
    </source>
</reference>
<sequence length="64" mass="7068">MSMLPRDDSPRVNPSPNQPGTLAQQLAAVSVAIYLAERRGTTAADEWKDARQLVIPHVSRSLRK</sequence>
<dbReference type="EMBL" id="NIZW01000026">
    <property type="protein sequence ID" value="PHQ32451.1"/>
    <property type="molecule type" value="Genomic_DNA"/>
</dbReference>
<gene>
    <name evidence="2" type="ORF">CEE69_25315</name>
</gene>